<dbReference type="KEGG" id="cpor:BED41_06865"/>
<dbReference type="SUPFAM" id="SSF52980">
    <property type="entry name" value="Restriction endonuclease-like"/>
    <property type="match status" value="1"/>
</dbReference>
<evidence type="ECO:0000313" key="2">
    <source>
        <dbReference type="EMBL" id="ANZ44827.1"/>
    </source>
</evidence>
<keyword evidence="3" id="KW-1185">Reference proteome</keyword>
<keyword evidence="2" id="KW-0378">Hydrolase</keyword>
<dbReference type="GO" id="GO:0004519">
    <property type="term" value="F:endonuclease activity"/>
    <property type="evidence" value="ECO:0007669"/>
    <property type="project" value="UniProtKB-KW"/>
</dbReference>
<proteinExistence type="predicted"/>
<dbReference type="Pfam" id="PF04480">
    <property type="entry name" value="DUF559"/>
    <property type="match status" value="1"/>
</dbReference>
<sequence length="144" mass="16981">MTADVEGDYVFVRYDKKIIPLARGLRRNMTPEERHLWYDFLAKYPVRFQRQKVIDRYIADFYCFEAALVVEIDGGQHYCGGSPDYDQRRTECFGKLGVEVMRFTNPEVRRSFNRVCCEIDSRIVRKLAKDIPEPPGFLRELTDS</sequence>
<dbReference type="InterPro" id="IPR047216">
    <property type="entry name" value="Endonuclease_DUF559_bact"/>
</dbReference>
<dbReference type="InterPro" id="IPR011335">
    <property type="entry name" value="Restrct_endonuc-II-like"/>
</dbReference>
<protein>
    <submittedName>
        <fullName evidence="2">Endonuclease</fullName>
    </submittedName>
</protein>
<dbReference type="PANTHER" id="PTHR38590:SF1">
    <property type="entry name" value="BLL0828 PROTEIN"/>
    <property type="match status" value="1"/>
</dbReference>
<dbReference type="AlphaFoldDB" id="A0A1B2I4F3"/>
<keyword evidence="2" id="KW-0540">Nuclease</keyword>
<dbReference type="Gene3D" id="3.40.960.10">
    <property type="entry name" value="VSR Endonuclease"/>
    <property type="match status" value="1"/>
</dbReference>
<gene>
    <name evidence="2" type="ORF">BED41_06865</name>
</gene>
<keyword evidence="2" id="KW-0255">Endonuclease</keyword>
<dbReference type="EMBL" id="CP016757">
    <property type="protein sequence ID" value="ANZ44827.1"/>
    <property type="molecule type" value="Genomic_DNA"/>
</dbReference>
<evidence type="ECO:0000313" key="3">
    <source>
        <dbReference type="Proteomes" id="UP000093044"/>
    </source>
</evidence>
<dbReference type="STRING" id="1197717.BED41_06865"/>
<organism evidence="2 3">
    <name type="scientific">Cloacibacillus porcorum</name>
    <dbReference type="NCBI Taxonomy" id="1197717"/>
    <lineage>
        <taxon>Bacteria</taxon>
        <taxon>Thermotogati</taxon>
        <taxon>Synergistota</taxon>
        <taxon>Synergistia</taxon>
        <taxon>Synergistales</taxon>
        <taxon>Synergistaceae</taxon>
        <taxon>Cloacibacillus</taxon>
    </lineage>
</organism>
<evidence type="ECO:0000259" key="1">
    <source>
        <dbReference type="Pfam" id="PF04480"/>
    </source>
</evidence>
<dbReference type="PANTHER" id="PTHR38590">
    <property type="entry name" value="BLL0828 PROTEIN"/>
    <property type="match status" value="1"/>
</dbReference>
<dbReference type="InterPro" id="IPR007569">
    <property type="entry name" value="DUF559"/>
</dbReference>
<dbReference type="Proteomes" id="UP000093044">
    <property type="component" value="Chromosome"/>
</dbReference>
<dbReference type="CDD" id="cd01038">
    <property type="entry name" value="Endonuclease_DUF559"/>
    <property type="match status" value="1"/>
</dbReference>
<accession>A0A1B2I4F3</accession>
<name>A0A1B2I4F3_9BACT</name>
<feature type="domain" description="DUF559" evidence="1">
    <location>
        <begin position="20"/>
        <end position="121"/>
    </location>
</feature>
<reference evidence="2" key="1">
    <citation type="submission" date="2016-08" db="EMBL/GenBank/DDBJ databases">
        <title>Complete genome of Cloacibacillus porcorum.</title>
        <authorList>
            <person name="Looft T."/>
            <person name="Bayles D.O."/>
            <person name="Alt D.P."/>
        </authorList>
    </citation>
    <scope>NUCLEOTIDE SEQUENCE [LARGE SCALE GENOMIC DNA]</scope>
    <source>
        <strain evidence="2">CL-84</strain>
    </source>
</reference>